<sequence>MSFLVTEAIAPGFPGDVKRKKLRVAIVTENFLPKVDGVTRTLARLLEHLNAEGHEALVCGPETGLTQYATHPVVGTFGLPLIIYPGLKLNFMRPRFIRRLQQFKPDVIHFVDPIWLGAQMLPVVQKWLPDVPCVSSYHTNLPTYATLFGMPWLEKTMWRLTRNLHDRCEMVFCPSESTRRMLQGKGFKDVELWSRGVDTELFNVGTSDMQKDCRVPSFVLTRCTRMLIFLSLATSLFHLPTRRSKPSARDENLRESWGCTPKPRALTQPLTPSVGAVDGKQGCFDDDTLIRLAGKLGVSFVPTLNLKRSTTSSPSSSRSSSLHYDDSFIRTPPTGPLGSPELSPPPSYDSLHGIPPLPANGFSLPPPAIPAAPEFDSDNPGADMDDSKTVVLYVGRISWEKNLRLLIEAFRLLPTAVRAKAKLVFVGDGPARGELTRLCQKFGLDATFMGHQKGKRLAAMYASSSVFAFPSFTETFGQVVLEALASGLPVVGLHAEGTSDLVSHGKTGLLLDINSATKSVPLSTSRSSTPDAGVASGGRMASAAMINEFAMAASNAASSMRPSIERSSSSTSLLASPKGAGKRAGRSKPSGGLVYGLTSPIPSVVDFANAMSPKTAAFGQCARSYSMLLERLIRDRTLRAAMGQRAQMDASKKTWWDAMDAPVRGYEQVIARMGRSNLNDDELEELRNRERRKAPLTGWLIKLLVLIYVFMFAWLWYERLLGGSSSSASAASSDRDGRSL</sequence>
<keyword evidence="2" id="KW-1185">Reference proteome</keyword>
<reference evidence="1 2" key="1">
    <citation type="journal article" date="2018" name="Mol. Biol. Evol.">
        <title>Broad Genomic Sampling Reveals a Smut Pathogenic Ancestry of the Fungal Clade Ustilaginomycotina.</title>
        <authorList>
            <person name="Kijpornyongpan T."/>
            <person name="Mondo S.J."/>
            <person name="Barry K."/>
            <person name="Sandor L."/>
            <person name="Lee J."/>
            <person name="Lipzen A."/>
            <person name="Pangilinan J."/>
            <person name="LaButti K."/>
            <person name="Hainaut M."/>
            <person name="Henrissat B."/>
            <person name="Grigoriev I.V."/>
            <person name="Spatafora J.W."/>
            <person name="Aime M.C."/>
        </authorList>
    </citation>
    <scope>NUCLEOTIDE SEQUENCE [LARGE SCALE GENOMIC DNA]</scope>
    <source>
        <strain evidence="1 2">SA 807</strain>
    </source>
</reference>
<evidence type="ECO:0000313" key="2">
    <source>
        <dbReference type="Proteomes" id="UP000245626"/>
    </source>
</evidence>
<dbReference type="EMBL" id="KZ819888">
    <property type="protein sequence ID" value="PWN50899.1"/>
    <property type="molecule type" value="Genomic_DNA"/>
</dbReference>
<dbReference type="Proteomes" id="UP000245626">
    <property type="component" value="Unassembled WGS sequence"/>
</dbReference>
<name>A0ACD0NYL7_9BASI</name>
<evidence type="ECO:0000313" key="1">
    <source>
        <dbReference type="EMBL" id="PWN50899.1"/>
    </source>
</evidence>
<organism evidence="1 2">
    <name type="scientific">Violaceomyces palustris</name>
    <dbReference type="NCBI Taxonomy" id="1673888"/>
    <lineage>
        <taxon>Eukaryota</taxon>
        <taxon>Fungi</taxon>
        <taxon>Dikarya</taxon>
        <taxon>Basidiomycota</taxon>
        <taxon>Ustilaginomycotina</taxon>
        <taxon>Ustilaginomycetes</taxon>
        <taxon>Violaceomycetales</taxon>
        <taxon>Violaceomycetaceae</taxon>
        <taxon>Violaceomyces</taxon>
    </lineage>
</organism>
<accession>A0ACD0NYL7</accession>
<protein>
    <submittedName>
        <fullName evidence="1">UDP-Glycosyltransferase/glycogen phosphorylase</fullName>
    </submittedName>
</protein>
<proteinExistence type="predicted"/>
<gene>
    <name evidence="1" type="ORF">IE53DRAFT_75007</name>
</gene>